<sequence>MKKKPIRDGKAPAKGTDVSDEYADSYGET</sequence>
<feature type="compositionally biased region" description="Basic and acidic residues" evidence="1">
    <location>
        <begin position="1"/>
        <end position="11"/>
    </location>
</feature>
<name>A0A0F9CSX0_9ZZZZ</name>
<feature type="region of interest" description="Disordered" evidence="1">
    <location>
        <begin position="1"/>
        <end position="29"/>
    </location>
</feature>
<comment type="caution">
    <text evidence="2">The sequence shown here is derived from an EMBL/GenBank/DDBJ whole genome shotgun (WGS) entry which is preliminary data.</text>
</comment>
<organism evidence="2">
    <name type="scientific">marine sediment metagenome</name>
    <dbReference type="NCBI Taxonomy" id="412755"/>
    <lineage>
        <taxon>unclassified sequences</taxon>
        <taxon>metagenomes</taxon>
        <taxon>ecological metagenomes</taxon>
    </lineage>
</organism>
<dbReference type="AlphaFoldDB" id="A0A0F9CSX0"/>
<evidence type="ECO:0000313" key="2">
    <source>
        <dbReference type="EMBL" id="KKL52523.1"/>
    </source>
</evidence>
<feature type="non-terminal residue" evidence="2">
    <location>
        <position position="29"/>
    </location>
</feature>
<gene>
    <name evidence="2" type="ORF">LCGC14_2284630</name>
</gene>
<accession>A0A0F9CSX0</accession>
<dbReference type="EMBL" id="LAZR01031862">
    <property type="protein sequence ID" value="KKL52523.1"/>
    <property type="molecule type" value="Genomic_DNA"/>
</dbReference>
<evidence type="ECO:0000256" key="1">
    <source>
        <dbReference type="SAM" id="MobiDB-lite"/>
    </source>
</evidence>
<protein>
    <submittedName>
        <fullName evidence="2">Uncharacterized protein</fullName>
    </submittedName>
</protein>
<reference evidence="2" key="1">
    <citation type="journal article" date="2015" name="Nature">
        <title>Complex archaea that bridge the gap between prokaryotes and eukaryotes.</title>
        <authorList>
            <person name="Spang A."/>
            <person name="Saw J.H."/>
            <person name="Jorgensen S.L."/>
            <person name="Zaremba-Niedzwiedzka K."/>
            <person name="Martijn J."/>
            <person name="Lind A.E."/>
            <person name="van Eijk R."/>
            <person name="Schleper C."/>
            <person name="Guy L."/>
            <person name="Ettema T.J."/>
        </authorList>
    </citation>
    <scope>NUCLEOTIDE SEQUENCE</scope>
</reference>
<proteinExistence type="predicted"/>